<dbReference type="PANTHER" id="PTHR10218">
    <property type="entry name" value="GTP-BINDING PROTEIN ALPHA SUBUNIT"/>
    <property type="match status" value="1"/>
</dbReference>
<keyword evidence="5" id="KW-0460">Magnesium</keyword>
<dbReference type="GO" id="GO:0003924">
    <property type="term" value="F:GTPase activity"/>
    <property type="evidence" value="ECO:0007669"/>
    <property type="project" value="InterPro"/>
</dbReference>
<dbReference type="Gene3D" id="1.10.400.10">
    <property type="entry name" value="GI Alpha 1, domain 2-like"/>
    <property type="match status" value="1"/>
</dbReference>
<dbReference type="PRINTS" id="PR00318">
    <property type="entry name" value="GPROTEINA"/>
</dbReference>
<dbReference type="Pfam" id="PF00503">
    <property type="entry name" value="G-alpha"/>
    <property type="match status" value="1"/>
</dbReference>
<dbReference type="InterPro" id="IPR011025">
    <property type="entry name" value="GproteinA_insert"/>
</dbReference>
<dbReference type="GO" id="GO:0005834">
    <property type="term" value="C:heterotrimeric G-protein complex"/>
    <property type="evidence" value="ECO:0007669"/>
    <property type="project" value="TreeGrafter"/>
</dbReference>
<keyword evidence="4" id="KW-0807">Transducer</keyword>
<dbReference type="Gene3D" id="3.40.50.300">
    <property type="entry name" value="P-loop containing nucleotide triphosphate hydrolases"/>
    <property type="match status" value="2"/>
</dbReference>
<dbReference type="GO" id="GO:0046872">
    <property type="term" value="F:metal ion binding"/>
    <property type="evidence" value="ECO:0007669"/>
    <property type="project" value="UniProtKB-KW"/>
</dbReference>
<proteinExistence type="predicted"/>
<keyword evidence="3" id="KW-0342">GTP-binding</keyword>
<sequence length="461" mass="52770">MSVPMPRRACVATRAAPWTLYNISMVRLGHKSNGSQDLLIQRSESPLADVRRCKTPQQRVVRETEEEAEARRASERIDEQIVLEKRNKKSAVRVLLLGQEGSGKSSFIKVFRTLYAPKAWEEECLLWRTLIYLDVVRSVNRVLDTLGNAPEATSYWMRLIRMRLSPLRRVERDLEVHLGLAEGEEVHVADISGLAKRRQQNNPGQRSLADQAMELILASREDIAALWNDDLVRAVLEARGSPLDCHSKFFLNELHRITQRDYEPSDDDIIRARSRATPGVQEHHLLLETGPEAGCEWTFYDIGCSRTRRASWLPYLMDVNAIVFLAPISVFDERLEEDRSVNRLEDSINFWTTICKSKLITKRRTGGHRGCDILQRKLECGVRFRRYIPSYGNRANDMPTATKYLRQQFQAIARKSSPEPRIVHTHLLSSIESDNRTVAAVVSSIRQGLISDNLRKSDLTS</sequence>
<organism evidence="6 7">
    <name type="scientific">Multifurca ochricompacta</name>
    <dbReference type="NCBI Taxonomy" id="376703"/>
    <lineage>
        <taxon>Eukaryota</taxon>
        <taxon>Fungi</taxon>
        <taxon>Dikarya</taxon>
        <taxon>Basidiomycota</taxon>
        <taxon>Agaricomycotina</taxon>
        <taxon>Agaricomycetes</taxon>
        <taxon>Russulales</taxon>
        <taxon>Russulaceae</taxon>
        <taxon>Multifurca</taxon>
    </lineage>
</organism>
<evidence type="ECO:0000256" key="3">
    <source>
        <dbReference type="ARBA" id="ARBA00023134"/>
    </source>
</evidence>
<feature type="binding site" evidence="5">
    <location>
        <position position="105"/>
    </location>
    <ligand>
        <name>Mg(2+)</name>
        <dbReference type="ChEBI" id="CHEBI:18420"/>
    </ligand>
</feature>
<protein>
    <submittedName>
        <fullName evidence="6">Guanine nucleotide binding protein, alpha subunit</fullName>
    </submittedName>
</protein>
<evidence type="ECO:0000256" key="4">
    <source>
        <dbReference type="ARBA" id="ARBA00023224"/>
    </source>
</evidence>
<reference evidence="6" key="1">
    <citation type="journal article" date="2022" name="New Phytol.">
        <title>Evolutionary transition to the ectomycorrhizal habit in the genomes of a hyperdiverse lineage of mushroom-forming fungi.</title>
        <authorList>
            <person name="Looney B."/>
            <person name="Miyauchi S."/>
            <person name="Morin E."/>
            <person name="Drula E."/>
            <person name="Courty P.E."/>
            <person name="Kohler A."/>
            <person name="Kuo A."/>
            <person name="LaButti K."/>
            <person name="Pangilinan J."/>
            <person name="Lipzen A."/>
            <person name="Riley R."/>
            <person name="Andreopoulos W."/>
            <person name="He G."/>
            <person name="Johnson J."/>
            <person name="Nolan M."/>
            <person name="Tritt A."/>
            <person name="Barry K.W."/>
            <person name="Grigoriev I.V."/>
            <person name="Nagy L.G."/>
            <person name="Hibbett D."/>
            <person name="Henrissat B."/>
            <person name="Matheny P.B."/>
            <person name="Labbe J."/>
            <person name="Martin F.M."/>
        </authorList>
    </citation>
    <scope>NUCLEOTIDE SEQUENCE</scope>
    <source>
        <strain evidence="6">BPL690</strain>
    </source>
</reference>
<dbReference type="InterPro" id="IPR027417">
    <property type="entry name" value="P-loop_NTPase"/>
</dbReference>
<dbReference type="PANTHER" id="PTHR10218:SF360">
    <property type="entry name" value="GUANINE NUCLEOTIDE-BINDING PROTEIN SUBUNIT ALPHA HOMOLOG"/>
    <property type="match status" value="1"/>
</dbReference>
<dbReference type="InterPro" id="IPR001019">
    <property type="entry name" value="Gprotein_alpha_su"/>
</dbReference>
<dbReference type="FunFam" id="3.40.50.300:FF:000692">
    <property type="entry name" value="Guanine nucleotide-binding protein subunit alpha"/>
    <property type="match status" value="1"/>
</dbReference>
<dbReference type="EMBL" id="WTXG01000048">
    <property type="protein sequence ID" value="KAI0296525.1"/>
    <property type="molecule type" value="Genomic_DNA"/>
</dbReference>
<dbReference type="SUPFAM" id="SSF52540">
    <property type="entry name" value="P-loop containing nucleoside triphosphate hydrolases"/>
    <property type="match status" value="1"/>
</dbReference>
<dbReference type="Proteomes" id="UP001203297">
    <property type="component" value="Unassembled WGS sequence"/>
</dbReference>
<dbReference type="SUPFAM" id="SSF47895">
    <property type="entry name" value="Transducin (alpha subunit), insertion domain"/>
    <property type="match status" value="1"/>
</dbReference>
<evidence type="ECO:0000256" key="1">
    <source>
        <dbReference type="ARBA" id="ARBA00022723"/>
    </source>
</evidence>
<keyword evidence="7" id="KW-1185">Reference proteome</keyword>
<evidence type="ECO:0000313" key="7">
    <source>
        <dbReference type="Proteomes" id="UP001203297"/>
    </source>
</evidence>
<evidence type="ECO:0000256" key="5">
    <source>
        <dbReference type="PIRSR" id="PIRSR601019-2"/>
    </source>
</evidence>
<keyword evidence="1 5" id="KW-0479">Metal-binding</keyword>
<dbReference type="GO" id="GO:0005737">
    <property type="term" value="C:cytoplasm"/>
    <property type="evidence" value="ECO:0007669"/>
    <property type="project" value="TreeGrafter"/>
</dbReference>
<dbReference type="GO" id="GO:0001664">
    <property type="term" value="F:G protein-coupled receptor binding"/>
    <property type="evidence" value="ECO:0007669"/>
    <property type="project" value="TreeGrafter"/>
</dbReference>
<dbReference type="AlphaFoldDB" id="A0AAD4QIT3"/>
<gene>
    <name evidence="6" type="ORF">B0F90DRAFT_1669805</name>
</gene>
<evidence type="ECO:0000256" key="2">
    <source>
        <dbReference type="ARBA" id="ARBA00022741"/>
    </source>
</evidence>
<evidence type="ECO:0000313" key="6">
    <source>
        <dbReference type="EMBL" id="KAI0296525.1"/>
    </source>
</evidence>
<dbReference type="GO" id="GO:0005525">
    <property type="term" value="F:GTP binding"/>
    <property type="evidence" value="ECO:0007669"/>
    <property type="project" value="UniProtKB-KW"/>
</dbReference>
<dbReference type="GO" id="GO:0031683">
    <property type="term" value="F:G-protein beta/gamma-subunit complex binding"/>
    <property type="evidence" value="ECO:0007669"/>
    <property type="project" value="InterPro"/>
</dbReference>
<accession>A0AAD4QIT3</accession>
<dbReference type="SMART" id="SM00275">
    <property type="entry name" value="G_alpha"/>
    <property type="match status" value="1"/>
</dbReference>
<dbReference type="PROSITE" id="PS51882">
    <property type="entry name" value="G_ALPHA"/>
    <property type="match status" value="1"/>
</dbReference>
<dbReference type="GO" id="GO:0007188">
    <property type="term" value="P:adenylate cyclase-modulating G protein-coupled receptor signaling pathway"/>
    <property type="evidence" value="ECO:0007669"/>
    <property type="project" value="TreeGrafter"/>
</dbReference>
<comment type="caution">
    <text evidence="6">The sequence shown here is derived from an EMBL/GenBank/DDBJ whole genome shotgun (WGS) entry which is preliminary data.</text>
</comment>
<feature type="binding site" evidence="5">
    <location>
        <position position="277"/>
    </location>
    <ligand>
        <name>Mg(2+)</name>
        <dbReference type="ChEBI" id="CHEBI:18420"/>
    </ligand>
</feature>
<name>A0AAD4QIT3_9AGAM</name>
<keyword evidence="2" id="KW-0547">Nucleotide-binding</keyword>